<dbReference type="InterPro" id="IPR052893">
    <property type="entry name" value="TCS_response_regulator"/>
</dbReference>
<protein>
    <submittedName>
        <fullName evidence="3">Response regulator receiver protein</fullName>
    </submittedName>
</protein>
<gene>
    <name evidence="3" type="ORF">TRIP_B250011</name>
</gene>
<name>A0A653A4F9_UNCDX</name>
<organism evidence="3">
    <name type="scientific">Uncultured Desulfatiglans sp</name>
    <dbReference type="NCBI Taxonomy" id="1748965"/>
    <lineage>
        <taxon>Bacteria</taxon>
        <taxon>Pseudomonadati</taxon>
        <taxon>Thermodesulfobacteriota</taxon>
        <taxon>Desulfobacteria</taxon>
        <taxon>Desulfatiglandales</taxon>
        <taxon>Desulfatiglandaceae</taxon>
        <taxon>Desulfatiglans</taxon>
        <taxon>environmental samples</taxon>
    </lineage>
</organism>
<dbReference type="SMART" id="SM00448">
    <property type="entry name" value="REC"/>
    <property type="match status" value="1"/>
</dbReference>
<sequence length="135" mass="15101">MNTHSEPLVLMADDDEDDCTLARNAFKESGARGIIRCIENGMELMDYLSRSESAPVLILLDLNMPIKDGRQALKEIKSTPAFQHIPVVVFTTSRDHKDIAYSVQMGAQSFITKPNTFGEWVSIMKSLADKWLLAV</sequence>
<dbReference type="CDD" id="cd17557">
    <property type="entry name" value="REC_Rcp-like"/>
    <property type="match status" value="1"/>
</dbReference>
<dbReference type="PROSITE" id="PS50110">
    <property type="entry name" value="RESPONSE_REGULATORY"/>
    <property type="match status" value="1"/>
</dbReference>
<dbReference type="Gene3D" id="3.40.50.2300">
    <property type="match status" value="1"/>
</dbReference>
<accession>A0A653A4F9</accession>
<dbReference type="GO" id="GO:0000160">
    <property type="term" value="P:phosphorelay signal transduction system"/>
    <property type="evidence" value="ECO:0007669"/>
    <property type="project" value="InterPro"/>
</dbReference>
<evidence type="ECO:0000259" key="2">
    <source>
        <dbReference type="PROSITE" id="PS50110"/>
    </source>
</evidence>
<dbReference type="EMBL" id="UPXX01000018">
    <property type="protein sequence ID" value="VBB42894.1"/>
    <property type="molecule type" value="Genomic_DNA"/>
</dbReference>
<proteinExistence type="predicted"/>
<dbReference type="InterPro" id="IPR011006">
    <property type="entry name" value="CheY-like_superfamily"/>
</dbReference>
<dbReference type="PANTHER" id="PTHR44520">
    <property type="entry name" value="RESPONSE REGULATOR RCP1-RELATED"/>
    <property type="match status" value="1"/>
</dbReference>
<feature type="domain" description="Response regulatory" evidence="2">
    <location>
        <begin position="8"/>
        <end position="128"/>
    </location>
</feature>
<dbReference type="Pfam" id="PF00072">
    <property type="entry name" value="Response_reg"/>
    <property type="match status" value="1"/>
</dbReference>
<reference evidence="3" key="1">
    <citation type="submission" date="2018-07" db="EMBL/GenBank/DDBJ databases">
        <authorList>
            <consortium name="Genoscope - CEA"/>
            <person name="William W."/>
        </authorList>
    </citation>
    <scope>NUCLEOTIDE SEQUENCE</scope>
    <source>
        <strain evidence="3">IK1</strain>
    </source>
</reference>
<feature type="modified residue" description="4-aspartylphosphate" evidence="1">
    <location>
        <position position="61"/>
    </location>
</feature>
<evidence type="ECO:0000256" key="1">
    <source>
        <dbReference type="PROSITE-ProRule" id="PRU00169"/>
    </source>
</evidence>
<dbReference type="AlphaFoldDB" id="A0A653A4F9"/>
<dbReference type="InterPro" id="IPR001789">
    <property type="entry name" value="Sig_transdc_resp-reg_receiver"/>
</dbReference>
<dbReference type="SUPFAM" id="SSF52172">
    <property type="entry name" value="CheY-like"/>
    <property type="match status" value="1"/>
</dbReference>
<dbReference type="PANTHER" id="PTHR44520:SF2">
    <property type="entry name" value="RESPONSE REGULATOR RCP1"/>
    <property type="match status" value="1"/>
</dbReference>
<keyword evidence="1" id="KW-0597">Phosphoprotein</keyword>
<evidence type="ECO:0000313" key="3">
    <source>
        <dbReference type="EMBL" id="VBB42894.1"/>
    </source>
</evidence>